<evidence type="ECO:0000259" key="1">
    <source>
        <dbReference type="Pfam" id="PF00814"/>
    </source>
</evidence>
<protein>
    <submittedName>
        <fullName evidence="2">tRNA (Adenosine(37)-N6)-threonylcarbamoyltransferase complex dimerization subunit type 1 TsaB</fullName>
    </submittedName>
</protein>
<keyword evidence="3" id="KW-1185">Reference proteome</keyword>
<dbReference type="Gene3D" id="3.30.420.40">
    <property type="match status" value="2"/>
</dbReference>
<dbReference type="InterPro" id="IPR043129">
    <property type="entry name" value="ATPase_NBD"/>
</dbReference>
<organism evidence="2 3">
    <name type="scientific">Ornithinimicrobium pekingense</name>
    <dbReference type="NCBI Taxonomy" id="384677"/>
    <lineage>
        <taxon>Bacteria</taxon>
        <taxon>Bacillati</taxon>
        <taxon>Actinomycetota</taxon>
        <taxon>Actinomycetes</taxon>
        <taxon>Micrococcales</taxon>
        <taxon>Ornithinimicrobiaceae</taxon>
        <taxon>Ornithinimicrobium</taxon>
    </lineage>
</organism>
<name>A0ABQ2F5Y1_9MICO</name>
<feature type="domain" description="Gcp-like" evidence="1">
    <location>
        <begin position="31"/>
        <end position="151"/>
    </location>
</feature>
<dbReference type="PANTHER" id="PTHR11735:SF11">
    <property type="entry name" value="TRNA THREONYLCARBAMOYLADENOSINE BIOSYNTHESIS PROTEIN TSAB"/>
    <property type="match status" value="1"/>
</dbReference>
<dbReference type="SUPFAM" id="SSF53067">
    <property type="entry name" value="Actin-like ATPase domain"/>
    <property type="match status" value="2"/>
</dbReference>
<comment type="caution">
    <text evidence="2">The sequence shown here is derived from an EMBL/GenBank/DDBJ whole genome shotgun (WGS) entry which is preliminary data.</text>
</comment>
<gene>
    <name evidence="2" type="ORF">GCM10011509_11940</name>
</gene>
<proteinExistence type="predicted"/>
<reference evidence="3" key="1">
    <citation type="journal article" date="2019" name="Int. J. Syst. Evol. Microbiol.">
        <title>The Global Catalogue of Microorganisms (GCM) 10K type strain sequencing project: providing services to taxonomists for standard genome sequencing and annotation.</title>
        <authorList>
            <consortium name="The Broad Institute Genomics Platform"/>
            <consortium name="The Broad Institute Genome Sequencing Center for Infectious Disease"/>
            <person name="Wu L."/>
            <person name="Ma J."/>
        </authorList>
    </citation>
    <scope>NUCLEOTIDE SEQUENCE [LARGE SCALE GENOMIC DNA]</scope>
    <source>
        <strain evidence="3">CGMCC 1.5362</strain>
    </source>
</reference>
<dbReference type="InterPro" id="IPR022496">
    <property type="entry name" value="T6A_TsaB"/>
</dbReference>
<evidence type="ECO:0000313" key="2">
    <source>
        <dbReference type="EMBL" id="GGK65327.1"/>
    </source>
</evidence>
<dbReference type="PANTHER" id="PTHR11735">
    <property type="entry name" value="TRNA N6-ADENOSINE THREONYLCARBAMOYLTRANSFERASE"/>
    <property type="match status" value="1"/>
</dbReference>
<dbReference type="RefSeq" id="WP_022920319.1">
    <property type="nucleotide sequence ID" value="NZ_BMLB01000002.1"/>
</dbReference>
<sequence>MLLAIDTSTTAIGAAVHDGSEVLAVVVHEDARRHGELLAPAVAAVLGQAGVAREDLDEIVCGVGPGPFTGLRVGVVTALVLAHSLGLPAPAGICSLDALAHEVAHDPSHQRPERLLVATDARRKEVYWAVYELGPAGAHRVDGPAVARAADLPPDVRSLPVVGRGSELYPDALTNPIPGGPRDVDPGMLARLAVDLRAGGHPDFGTALLDPEPLYLRRPDAVAAPGTAMATTRPAAAP</sequence>
<dbReference type="CDD" id="cd24032">
    <property type="entry name" value="ASKHA_NBD_TsaB"/>
    <property type="match status" value="1"/>
</dbReference>
<evidence type="ECO:0000313" key="3">
    <source>
        <dbReference type="Proteomes" id="UP000662111"/>
    </source>
</evidence>
<dbReference type="Pfam" id="PF00814">
    <property type="entry name" value="TsaD"/>
    <property type="match status" value="1"/>
</dbReference>
<accession>A0ABQ2F5Y1</accession>
<dbReference type="Proteomes" id="UP000662111">
    <property type="component" value="Unassembled WGS sequence"/>
</dbReference>
<dbReference type="InterPro" id="IPR000905">
    <property type="entry name" value="Gcp-like_dom"/>
</dbReference>
<dbReference type="EMBL" id="BMLB01000002">
    <property type="protein sequence ID" value="GGK65327.1"/>
    <property type="molecule type" value="Genomic_DNA"/>
</dbReference>
<dbReference type="NCBIfam" id="TIGR03725">
    <property type="entry name" value="T6A_YeaZ"/>
    <property type="match status" value="1"/>
</dbReference>